<feature type="binding site" evidence="4">
    <location>
        <begin position="107"/>
        <end position="108"/>
    </location>
    <ligand>
        <name>pyridoxal 5'-phosphate</name>
        <dbReference type="ChEBI" id="CHEBI:597326"/>
    </ligand>
</feature>
<dbReference type="InterPro" id="IPR015424">
    <property type="entry name" value="PyrdxlP-dep_Trfase"/>
</dbReference>
<feature type="binding site" evidence="4">
    <location>
        <position position="283"/>
    </location>
    <ligand>
        <name>pyridoxal 5'-phosphate</name>
        <dbReference type="ChEBI" id="CHEBI:597326"/>
    </ligand>
</feature>
<name>A0ABR4RW24_VIBMT</name>
<dbReference type="NCBIfam" id="TIGR00707">
    <property type="entry name" value="argD"/>
    <property type="match status" value="1"/>
</dbReference>
<comment type="cofactor">
    <cofactor evidence="4">
        <name>pyridoxal 5'-phosphate</name>
        <dbReference type="ChEBI" id="CHEBI:597326"/>
    </cofactor>
    <text evidence="4">Binds 1 pyridoxal phosphate per subunit.</text>
</comment>
<dbReference type="HAMAP" id="MF_01107">
    <property type="entry name" value="ArgD_aminotrans_3"/>
    <property type="match status" value="1"/>
</dbReference>
<protein>
    <recommendedName>
        <fullName evidence="4">Acetylornithine aminotransferase</fullName>
        <shortName evidence="4">ACOAT</shortName>
        <ecNumber evidence="4">2.6.1.11</ecNumber>
    </recommendedName>
</protein>
<dbReference type="Proteomes" id="UP000027331">
    <property type="component" value="Unassembled WGS sequence"/>
</dbReference>
<evidence type="ECO:0000313" key="6">
    <source>
        <dbReference type="Proteomes" id="UP000027331"/>
    </source>
</evidence>
<dbReference type="Gene3D" id="3.40.640.10">
    <property type="entry name" value="Type I PLP-dependent aspartate aminotransferase-like (Major domain)"/>
    <property type="match status" value="1"/>
</dbReference>
<dbReference type="Gene3D" id="3.90.1150.10">
    <property type="entry name" value="Aspartate Aminotransferase, domain 1"/>
    <property type="match status" value="1"/>
</dbReference>
<comment type="caution">
    <text evidence="5">The sequence shown here is derived from an EMBL/GenBank/DDBJ whole genome shotgun (WGS) entry which is preliminary data.</text>
</comment>
<proteinExistence type="inferred from homology"/>
<dbReference type="PANTHER" id="PTHR11986">
    <property type="entry name" value="AMINOTRANSFERASE CLASS III"/>
    <property type="match status" value="1"/>
</dbReference>
<dbReference type="SUPFAM" id="SSF53383">
    <property type="entry name" value="PLP-dependent transferases"/>
    <property type="match status" value="1"/>
</dbReference>
<keyword evidence="4" id="KW-0028">Amino-acid biosynthesis</keyword>
<feature type="binding site" evidence="4">
    <location>
        <position position="282"/>
    </location>
    <ligand>
        <name>N(2)-acetyl-L-ornithine</name>
        <dbReference type="ChEBI" id="CHEBI:57805"/>
    </ligand>
</feature>
<comment type="subcellular location">
    <subcellularLocation>
        <location evidence="4">Cytoplasm</location>
    </subcellularLocation>
</comment>
<comment type="similarity">
    <text evidence="4">Belongs to the class-III pyridoxal-phosphate-dependent aminotransferase family. ArgD subfamily.</text>
</comment>
<reference evidence="5 6" key="1">
    <citation type="submission" date="2014-04" db="EMBL/GenBank/DDBJ databases">
        <title>Vibrio metecus sp. nov., a close relative of Vibrio cholerae isolated from coastal brackish ponds and clinical specimens.</title>
        <authorList>
            <person name="Kirchberger P.C."/>
            <person name="Turnsek M."/>
            <person name="Hunt D.E."/>
            <person name="Haley B.J."/>
            <person name="Colwell R."/>
            <person name="Polz M.F."/>
            <person name="Tarr C.L."/>
            <person name="Boucher Y."/>
        </authorList>
    </citation>
    <scope>NUCLEOTIDE SEQUENCE [LARGE SCALE GENOMIC DNA]</scope>
    <source>
        <strain evidence="6">PPCK-2014</strain>
    </source>
</reference>
<keyword evidence="2 4" id="KW-0808">Transferase</keyword>
<dbReference type="Pfam" id="PF00202">
    <property type="entry name" value="Aminotran_3"/>
    <property type="match status" value="1"/>
</dbReference>
<evidence type="ECO:0000256" key="4">
    <source>
        <dbReference type="HAMAP-Rule" id="MF_01107"/>
    </source>
</evidence>
<dbReference type="InterPro" id="IPR015422">
    <property type="entry name" value="PyrdxlP-dep_Trfase_small"/>
</dbReference>
<accession>A0ABR4RW24</accession>
<keyword evidence="4" id="KW-0963">Cytoplasm</keyword>
<evidence type="ECO:0000256" key="2">
    <source>
        <dbReference type="ARBA" id="ARBA00022679"/>
    </source>
</evidence>
<dbReference type="PANTHER" id="PTHR11986:SF113">
    <property type="entry name" value="SUCCINYLORNITHINE TRANSAMINASE"/>
    <property type="match status" value="1"/>
</dbReference>
<sequence>MTVEMSVDRGSFDEVMVPCYNPMEFIPVKGFGSRIWDQQGHEYIDFAGGIAVSCLGHCHPVMVQALTTQANKLWHLSNVMTNEPALRLAKKLTQVSFAEKVFFANSGAEANEAALKLARRYAADVYGPEKSEIIAFNQGFHGRTFFTVSVGGQATYSDGFGPKPGDIVHLPYNDLAALQAQISDRTCAVMMEPLQGEGGIVSPSAEFVQAVRELCDKHNALLIFDEVQTGNGRTGDFYAYQGIGVTPDILATAKSLGGGFPIGAMLTTAKIAEHMKVGVHGSTYGGNPLACAVAEAVVDFVAQPEILAGVKQREQWMRAELSKLNDKYHIFKEIRGKGLLLGAALNDEWQGRARDILVAAGKQGLMVLVAGASVVRFTPSLIISQQEIEEGMARLDKAITTLM</sequence>
<feature type="binding site" evidence="4">
    <location>
        <position position="140"/>
    </location>
    <ligand>
        <name>pyridoxal 5'-phosphate</name>
        <dbReference type="ChEBI" id="CHEBI:597326"/>
    </ligand>
</feature>
<feature type="modified residue" description="N6-(pyridoxal phosphate)lysine" evidence="4">
    <location>
        <position position="254"/>
    </location>
</feature>
<feature type="binding site" evidence="4">
    <location>
        <position position="143"/>
    </location>
    <ligand>
        <name>N(2)-acetyl-L-ornithine</name>
        <dbReference type="ChEBI" id="CHEBI:57805"/>
    </ligand>
</feature>
<dbReference type="InterPro" id="IPR004636">
    <property type="entry name" value="AcOrn/SuccOrn_fam"/>
</dbReference>
<keyword evidence="4" id="KW-0055">Arginine biosynthesis</keyword>
<organism evidence="5 6">
    <name type="scientific">Vibrio metoecus</name>
    <dbReference type="NCBI Taxonomy" id="1481663"/>
    <lineage>
        <taxon>Bacteria</taxon>
        <taxon>Pseudomonadati</taxon>
        <taxon>Pseudomonadota</taxon>
        <taxon>Gammaproteobacteria</taxon>
        <taxon>Vibrionales</taxon>
        <taxon>Vibrionaceae</taxon>
        <taxon>Vibrio</taxon>
    </lineage>
</organism>
<dbReference type="CDD" id="cd00610">
    <property type="entry name" value="OAT_like"/>
    <property type="match status" value="1"/>
</dbReference>
<dbReference type="NCBIfam" id="TIGR03246">
    <property type="entry name" value="arg_catab_astC"/>
    <property type="match status" value="1"/>
</dbReference>
<dbReference type="GO" id="GO:0008483">
    <property type="term" value="F:transaminase activity"/>
    <property type="evidence" value="ECO:0007669"/>
    <property type="project" value="UniProtKB-KW"/>
</dbReference>
<dbReference type="PROSITE" id="PS00600">
    <property type="entry name" value="AA_TRANSFER_CLASS_3"/>
    <property type="match status" value="1"/>
</dbReference>
<dbReference type="EMBL" id="JJMN01000062">
    <property type="protein sequence ID" value="KDO13814.1"/>
    <property type="molecule type" value="Genomic_DNA"/>
</dbReference>
<keyword evidence="1 4" id="KW-0032">Aminotransferase</keyword>
<feature type="binding site" evidence="4">
    <location>
        <begin position="225"/>
        <end position="228"/>
    </location>
    <ligand>
        <name>pyridoxal 5'-phosphate</name>
        <dbReference type="ChEBI" id="CHEBI:597326"/>
    </ligand>
</feature>
<comment type="pathway">
    <text evidence="4">Amino-acid biosynthesis; L-arginine biosynthesis; N(2)-acetyl-L-ornithine from L-glutamate: step 4/4.</text>
</comment>
<dbReference type="PIRSF" id="PIRSF000521">
    <property type="entry name" value="Transaminase_4ab_Lys_Orn"/>
    <property type="match status" value="1"/>
</dbReference>
<comment type="subunit">
    <text evidence="4">Homodimer.</text>
</comment>
<dbReference type="NCBIfam" id="NF003468">
    <property type="entry name" value="PRK05093.1"/>
    <property type="match status" value="1"/>
</dbReference>
<dbReference type="EC" id="2.6.1.11" evidence="4"/>
<dbReference type="InterPro" id="IPR005814">
    <property type="entry name" value="Aminotrans_3"/>
</dbReference>
<dbReference type="InterPro" id="IPR017652">
    <property type="entry name" value="Ac/SucOrn_transaminase_bac"/>
</dbReference>
<keyword evidence="6" id="KW-1185">Reference proteome</keyword>
<dbReference type="InterPro" id="IPR015421">
    <property type="entry name" value="PyrdxlP-dep_Trfase_major"/>
</dbReference>
<evidence type="ECO:0000256" key="1">
    <source>
        <dbReference type="ARBA" id="ARBA00022576"/>
    </source>
</evidence>
<dbReference type="NCBIfam" id="NF002325">
    <property type="entry name" value="PRK01278.1"/>
    <property type="match status" value="1"/>
</dbReference>
<dbReference type="InterPro" id="IPR050103">
    <property type="entry name" value="Class-III_PLP-dep_AT"/>
</dbReference>
<comment type="catalytic activity">
    <reaction evidence="4">
        <text>N(2)-acetyl-L-ornithine + 2-oxoglutarate = N-acetyl-L-glutamate 5-semialdehyde + L-glutamate</text>
        <dbReference type="Rhea" id="RHEA:18049"/>
        <dbReference type="ChEBI" id="CHEBI:16810"/>
        <dbReference type="ChEBI" id="CHEBI:29123"/>
        <dbReference type="ChEBI" id="CHEBI:29985"/>
        <dbReference type="ChEBI" id="CHEBI:57805"/>
        <dbReference type="EC" id="2.6.1.11"/>
    </reaction>
</comment>
<dbReference type="NCBIfam" id="NF009047">
    <property type="entry name" value="PRK12381.1"/>
    <property type="match status" value="1"/>
</dbReference>
<evidence type="ECO:0000313" key="5">
    <source>
        <dbReference type="EMBL" id="KDO13814.1"/>
    </source>
</evidence>
<gene>
    <name evidence="4" type="primary">argD</name>
    <name evidence="5" type="ORF">DP83_15550</name>
</gene>
<keyword evidence="3 4" id="KW-0663">Pyridoxal phosphate</keyword>
<dbReference type="InterPro" id="IPR049704">
    <property type="entry name" value="Aminotrans_3_PPA_site"/>
</dbReference>
<evidence type="ECO:0000256" key="3">
    <source>
        <dbReference type="ARBA" id="ARBA00022898"/>
    </source>
</evidence>
<comment type="miscellaneous">
    <text evidence="4">May also have succinyldiaminopimelate aminotransferase activity, thus carrying out the corresponding step in lysine biosynthesis.</text>
</comment>